<organism evidence="9 10">
    <name type="scientific">Thiocapsa rosea</name>
    <dbReference type="NCBI Taxonomy" id="69360"/>
    <lineage>
        <taxon>Bacteria</taxon>
        <taxon>Pseudomonadati</taxon>
        <taxon>Pseudomonadota</taxon>
        <taxon>Gammaproteobacteria</taxon>
        <taxon>Chromatiales</taxon>
        <taxon>Chromatiaceae</taxon>
        <taxon>Thiocapsa</taxon>
    </lineage>
</organism>
<protein>
    <submittedName>
        <fullName evidence="9">Transcriptional activator FlhC</fullName>
    </submittedName>
</protein>
<comment type="caution">
    <text evidence="9">The sequence shown here is derived from an EMBL/GenBank/DDBJ whole genome shotgun (WGS) entry which is preliminary data.</text>
</comment>
<evidence type="ECO:0000256" key="3">
    <source>
        <dbReference type="ARBA" id="ARBA00022795"/>
    </source>
</evidence>
<gene>
    <name evidence="9" type="ORF">BDD21_2984</name>
</gene>
<dbReference type="SUPFAM" id="SSF160930">
    <property type="entry name" value="FlhC-like"/>
    <property type="match status" value="1"/>
</dbReference>
<keyword evidence="1" id="KW-0963">Cytoplasm</keyword>
<evidence type="ECO:0000256" key="6">
    <source>
        <dbReference type="ARBA" id="ARBA00023125"/>
    </source>
</evidence>
<dbReference type="GO" id="GO:1902208">
    <property type="term" value="P:regulation of bacterial-type flagellum assembly"/>
    <property type="evidence" value="ECO:0007669"/>
    <property type="project" value="InterPro"/>
</dbReference>
<keyword evidence="7" id="KW-0010">Activator</keyword>
<name>A0A495VA70_9GAMM</name>
<keyword evidence="4" id="KW-0862">Zinc</keyword>
<dbReference type="GO" id="GO:0044781">
    <property type="term" value="P:bacterial-type flagellum organization"/>
    <property type="evidence" value="ECO:0007669"/>
    <property type="project" value="UniProtKB-KW"/>
</dbReference>
<dbReference type="Proteomes" id="UP000274556">
    <property type="component" value="Unassembled WGS sequence"/>
</dbReference>
<dbReference type="InterPro" id="IPR007944">
    <property type="entry name" value="FlhC"/>
</dbReference>
<keyword evidence="10" id="KW-1185">Reference proteome</keyword>
<evidence type="ECO:0000256" key="2">
    <source>
        <dbReference type="ARBA" id="ARBA00022723"/>
    </source>
</evidence>
<sequence>MKAKPVSTDPIGTGRIGVAPISLGNRSARVPDARLARHDAETLALVMLQHGARVGIVHWATGLKSTVLAGWYRQLHGRAPPRGPLPDSAGSMIRTRTEHAAASLFGVVYAEHRRDGALGRMIDPHGLVRAYELYLALVSGPPAGALGINQAWIVARDLRAGLAAIAWCPSCEAPYIALRDAILIGCPLCALYARAGGRASPRRAGP</sequence>
<keyword evidence="3" id="KW-1005">Bacterial flagellum biogenesis</keyword>
<reference evidence="9 10" key="1">
    <citation type="submission" date="2018-10" db="EMBL/GenBank/DDBJ databases">
        <title>Genomic Encyclopedia of Archaeal and Bacterial Type Strains, Phase II (KMG-II): from individual species to whole genera.</title>
        <authorList>
            <person name="Goeker M."/>
        </authorList>
    </citation>
    <scope>NUCLEOTIDE SEQUENCE [LARGE SCALE GENOMIC DNA]</scope>
    <source>
        <strain evidence="9 10">DSM 235</strain>
    </source>
</reference>
<dbReference type="GO" id="GO:0045893">
    <property type="term" value="P:positive regulation of DNA-templated transcription"/>
    <property type="evidence" value="ECO:0007669"/>
    <property type="project" value="InterPro"/>
</dbReference>
<evidence type="ECO:0000313" key="10">
    <source>
        <dbReference type="Proteomes" id="UP000274556"/>
    </source>
</evidence>
<evidence type="ECO:0000256" key="5">
    <source>
        <dbReference type="ARBA" id="ARBA00023015"/>
    </source>
</evidence>
<dbReference type="RefSeq" id="WP_245969616.1">
    <property type="nucleotide sequence ID" value="NZ_RBXL01000001.1"/>
</dbReference>
<keyword evidence="6" id="KW-0238">DNA-binding</keyword>
<evidence type="ECO:0000313" key="9">
    <source>
        <dbReference type="EMBL" id="RKT45523.1"/>
    </source>
</evidence>
<dbReference type="EMBL" id="RBXL01000001">
    <property type="protein sequence ID" value="RKT45523.1"/>
    <property type="molecule type" value="Genomic_DNA"/>
</dbReference>
<dbReference type="AlphaFoldDB" id="A0A495VA70"/>
<accession>A0A495VA70</accession>
<keyword evidence="2" id="KW-0479">Metal-binding</keyword>
<evidence type="ECO:0000256" key="7">
    <source>
        <dbReference type="ARBA" id="ARBA00023159"/>
    </source>
</evidence>
<evidence type="ECO:0000256" key="1">
    <source>
        <dbReference type="ARBA" id="ARBA00022490"/>
    </source>
</evidence>
<keyword evidence="8" id="KW-0804">Transcription</keyword>
<proteinExistence type="predicted"/>
<keyword evidence="5" id="KW-0805">Transcription regulation</keyword>
<evidence type="ECO:0000256" key="4">
    <source>
        <dbReference type="ARBA" id="ARBA00022833"/>
    </source>
</evidence>
<dbReference type="GO" id="GO:0003677">
    <property type="term" value="F:DNA binding"/>
    <property type="evidence" value="ECO:0007669"/>
    <property type="project" value="UniProtKB-KW"/>
</dbReference>
<dbReference type="Pfam" id="PF05280">
    <property type="entry name" value="FlhC"/>
    <property type="match status" value="1"/>
</dbReference>
<dbReference type="GO" id="GO:0046872">
    <property type="term" value="F:metal ion binding"/>
    <property type="evidence" value="ECO:0007669"/>
    <property type="project" value="UniProtKB-KW"/>
</dbReference>
<evidence type="ECO:0000256" key="8">
    <source>
        <dbReference type="ARBA" id="ARBA00023163"/>
    </source>
</evidence>